<keyword evidence="3" id="KW-1185">Reference proteome</keyword>
<reference evidence="2" key="1">
    <citation type="submission" date="2025-08" db="UniProtKB">
        <authorList>
            <consortium name="Ensembl"/>
        </authorList>
    </citation>
    <scope>IDENTIFICATION</scope>
</reference>
<dbReference type="AlphaFoldDB" id="A0A8D0FN19"/>
<proteinExistence type="predicted"/>
<organism evidence="2 3">
    <name type="scientific">Strix occidentalis caurina</name>
    <name type="common">northern spotted owl</name>
    <dbReference type="NCBI Taxonomy" id="311401"/>
    <lineage>
        <taxon>Eukaryota</taxon>
        <taxon>Metazoa</taxon>
        <taxon>Chordata</taxon>
        <taxon>Craniata</taxon>
        <taxon>Vertebrata</taxon>
        <taxon>Euteleostomi</taxon>
        <taxon>Archelosauria</taxon>
        <taxon>Archosauria</taxon>
        <taxon>Dinosauria</taxon>
        <taxon>Saurischia</taxon>
        <taxon>Theropoda</taxon>
        <taxon>Coelurosauria</taxon>
        <taxon>Aves</taxon>
        <taxon>Neognathae</taxon>
        <taxon>Neoaves</taxon>
        <taxon>Telluraves</taxon>
        <taxon>Strigiformes</taxon>
        <taxon>Strigidae</taxon>
        <taxon>Strix</taxon>
    </lineage>
</organism>
<sequence>MAAPMELFCWAGGWGLPSVDPDCLAVLVSGGAGADHNSPQETGSGGRGAPREGGGFVAVAPEPRAGFAGSRPLRLLCRNITLTTTSRLRKGRTRWPSCPCWKRNCCRCW</sequence>
<evidence type="ECO:0000256" key="1">
    <source>
        <dbReference type="SAM" id="MobiDB-lite"/>
    </source>
</evidence>
<protein>
    <submittedName>
        <fullName evidence="2">Uncharacterized protein</fullName>
    </submittedName>
</protein>
<dbReference type="Proteomes" id="UP000694551">
    <property type="component" value="Unplaced"/>
</dbReference>
<name>A0A8D0FN19_STROC</name>
<accession>A0A8D0FN19</accession>
<reference evidence="2" key="2">
    <citation type="submission" date="2025-09" db="UniProtKB">
        <authorList>
            <consortium name="Ensembl"/>
        </authorList>
    </citation>
    <scope>IDENTIFICATION</scope>
</reference>
<evidence type="ECO:0000313" key="2">
    <source>
        <dbReference type="Ensembl" id="ENSSOCP00000017458.1"/>
    </source>
</evidence>
<feature type="region of interest" description="Disordered" evidence="1">
    <location>
        <begin position="33"/>
        <end position="56"/>
    </location>
</feature>
<evidence type="ECO:0000313" key="3">
    <source>
        <dbReference type="Proteomes" id="UP000694551"/>
    </source>
</evidence>
<feature type="compositionally biased region" description="Gly residues" evidence="1">
    <location>
        <begin position="43"/>
        <end position="56"/>
    </location>
</feature>
<dbReference type="Ensembl" id="ENSSOCT00000017905.1">
    <property type="protein sequence ID" value="ENSSOCP00000017458.1"/>
    <property type="gene ID" value="ENSSOCG00000013131.1"/>
</dbReference>